<keyword evidence="8" id="KW-1185">Reference proteome</keyword>
<feature type="transmembrane region" description="Helical" evidence="5">
    <location>
        <begin position="58"/>
        <end position="76"/>
    </location>
</feature>
<accession>A0A0C3P9J0</accession>
<comment type="subcellular location">
    <subcellularLocation>
        <location evidence="1">Membrane</location>
        <topology evidence="1">Multi-pass membrane protein</topology>
    </subcellularLocation>
</comment>
<reference evidence="7 8" key="1">
    <citation type="submission" date="2014-04" db="EMBL/GenBank/DDBJ databases">
        <authorList>
            <consortium name="DOE Joint Genome Institute"/>
            <person name="Kuo A."/>
            <person name="Kohler A."/>
            <person name="Costa M.D."/>
            <person name="Nagy L.G."/>
            <person name="Floudas D."/>
            <person name="Copeland A."/>
            <person name="Barry K.W."/>
            <person name="Cichocki N."/>
            <person name="Veneault-Fourrey C."/>
            <person name="LaButti K."/>
            <person name="Lindquist E.A."/>
            <person name="Lipzen A."/>
            <person name="Lundell T."/>
            <person name="Morin E."/>
            <person name="Murat C."/>
            <person name="Sun H."/>
            <person name="Tunlid A."/>
            <person name="Henrissat B."/>
            <person name="Grigoriev I.V."/>
            <person name="Hibbett D.S."/>
            <person name="Martin F."/>
            <person name="Nordberg H.P."/>
            <person name="Cantor M.N."/>
            <person name="Hua S.X."/>
        </authorList>
    </citation>
    <scope>NUCLEOTIDE SEQUENCE [LARGE SCALE GENOMIC DNA]</scope>
    <source>
        <strain evidence="7 8">Marx 270</strain>
    </source>
</reference>
<feature type="transmembrane region" description="Helical" evidence="5">
    <location>
        <begin position="83"/>
        <end position="106"/>
    </location>
</feature>
<evidence type="ECO:0000313" key="7">
    <source>
        <dbReference type="EMBL" id="KIO04506.1"/>
    </source>
</evidence>
<feature type="transmembrane region" description="Helical" evidence="5">
    <location>
        <begin position="270"/>
        <end position="290"/>
    </location>
</feature>
<dbReference type="Pfam" id="PF04479">
    <property type="entry name" value="RTA1"/>
    <property type="match status" value="1"/>
</dbReference>
<feature type="chain" id="PRO_5002167984" description="RTA1 like protein" evidence="6">
    <location>
        <begin position="20"/>
        <end position="307"/>
    </location>
</feature>
<sequence length="307" mass="33971">MRWFSFLFTLATLVIGTLGASTYIPDLCAARFAHSYAAQDNNGETIVQVVYNYNPSQVVAAVAGSLYLLASACLFARTFSNRAWWGLCLPIGSLCMAIGFFIRIALPKDPNSLMIFILQQLLILLSPAAFLAFNYILYGRFVANCVDPSYSWVPPRKVAKWFVTSDVTTFLIQSAGGGLQTSKNVSTDKLGANVMLAGLALQAVSFAIFILLSLHVYRRIRADGISPSREPWGPIVPTLFFSSAMFMVRCIYRTIELGQGSGGYLMTHEIWFYVLDTLPLFIGISVYVPFWPSKYLVIKTGLPTSEK</sequence>
<protein>
    <recommendedName>
        <fullName evidence="9">RTA1 like protein</fullName>
    </recommendedName>
</protein>
<evidence type="ECO:0000256" key="4">
    <source>
        <dbReference type="ARBA" id="ARBA00023136"/>
    </source>
</evidence>
<dbReference type="EMBL" id="KN831971">
    <property type="protein sequence ID" value="KIO04506.1"/>
    <property type="molecule type" value="Genomic_DNA"/>
</dbReference>
<dbReference type="Proteomes" id="UP000054217">
    <property type="component" value="Unassembled WGS sequence"/>
</dbReference>
<organism evidence="7 8">
    <name type="scientific">Pisolithus tinctorius Marx 270</name>
    <dbReference type="NCBI Taxonomy" id="870435"/>
    <lineage>
        <taxon>Eukaryota</taxon>
        <taxon>Fungi</taxon>
        <taxon>Dikarya</taxon>
        <taxon>Basidiomycota</taxon>
        <taxon>Agaricomycotina</taxon>
        <taxon>Agaricomycetes</taxon>
        <taxon>Agaricomycetidae</taxon>
        <taxon>Boletales</taxon>
        <taxon>Sclerodermatineae</taxon>
        <taxon>Pisolithaceae</taxon>
        <taxon>Pisolithus</taxon>
    </lineage>
</organism>
<evidence type="ECO:0008006" key="9">
    <source>
        <dbReference type="Google" id="ProtNLM"/>
    </source>
</evidence>
<dbReference type="HOGENOM" id="CLU_033465_3_3_1"/>
<evidence type="ECO:0000256" key="5">
    <source>
        <dbReference type="SAM" id="Phobius"/>
    </source>
</evidence>
<reference evidence="8" key="2">
    <citation type="submission" date="2015-01" db="EMBL/GenBank/DDBJ databases">
        <title>Evolutionary Origins and Diversification of the Mycorrhizal Mutualists.</title>
        <authorList>
            <consortium name="DOE Joint Genome Institute"/>
            <consortium name="Mycorrhizal Genomics Consortium"/>
            <person name="Kohler A."/>
            <person name="Kuo A."/>
            <person name="Nagy L.G."/>
            <person name="Floudas D."/>
            <person name="Copeland A."/>
            <person name="Barry K.W."/>
            <person name="Cichocki N."/>
            <person name="Veneault-Fourrey C."/>
            <person name="LaButti K."/>
            <person name="Lindquist E.A."/>
            <person name="Lipzen A."/>
            <person name="Lundell T."/>
            <person name="Morin E."/>
            <person name="Murat C."/>
            <person name="Riley R."/>
            <person name="Ohm R."/>
            <person name="Sun H."/>
            <person name="Tunlid A."/>
            <person name="Henrissat B."/>
            <person name="Grigoriev I.V."/>
            <person name="Hibbett D.S."/>
            <person name="Martin F."/>
        </authorList>
    </citation>
    <scope>NUCLEOTIDE SEQUENCE [LARGE SCALE GENOMIC DNA]</scope>
    <source>
        <strain evidence="8">Marx 270</strain>
    </source>
</reference>
<dbReference type="STRING" id="870435.A0A0C3P9J0"/>
<evidence type="ECO:0000256" key="6">
    <source>
        <dbReference type="SAM" id="SignalP"/>
    </source>
</evidence>
<dbReference type="InterPro" id="IPR007568">
    <property type="entry name" value="RTA1"/>
</dbReference>
<feature type="transmembrane region" description="Helical" evidence="5">
    <location>
        <begin position="112"/>
        <end position="137"/>
    </location>
</feature>
<evidence type="ECO:0000256" key="3">
    <source>
        <dbReference type="ARBA" id="ARBA00022989"/>
    </source>
</evidence>
<evidence type="ECO:0000313" key="8">
    <source>
        <dbReference type="Proteomes" id="UP000054217"/>
    </source>
</evidence>
<dbReference type="PANTHER" id="PTHR31465">
    <property type="entry name" value="PROTEIN RTA1-RELATED"/>
    <property type="match status" value="1"/>
</dbReference>
<dbReference type="PANTHER" id="PTHR31465:SF1">
    <property type="entry name" value="PROTEIN RTA1-RELATED"/>
    <property type="match status" value="1"/>
</dbReference>
<dbReference type="OrthoDB" id="3358017at2759"/>
<evidence type="ECO:0000256" key="1">
    <source>
        <dbReference type="ARBA" id="ARBA00004141"/>
    </source>
</evidence>
<proteinExistence type="predicted"/>
<dbReference type="InParanoid" id="A0A0C3P9J0"/>
<feature type="signal peptide" evidence="6">
    <location>
        <begin position="1"/>
        <end position="19"/>
    </location>
</feature>
<feature type="transmembrane region" description="Helical" evidence="5">
    <location>
        <begin position="195"/>
        <end position="214"/>
    </location>
</feature>
<name>A0A0C3P9J0_PISTI</name>
<keyword evidence="2 5" id="KW-0812">Transmembrane</keyword>
<gene>
    <name evidence="7" type="ORF">M404DRAFT_15518</name>
</gene>
<keyword evidence="6" id="KW-0732">Signal</keyword>
<keyword evidence="4 5" id="KW-0472">Membrane</keyword>
<feature type="transmembrane region" description="Helical" evidence="5">
    <location>
        <begin position="235"/>
        <end position="255"/>
    </location>
</feature>
<dbReference type="GO" id="GO:0016020">
    <property type="term" value="C:membrane"/>
    <property type="evidence" value="ECO:0007669"/>
    <property type="project" value="UniProtKB-SubCell"/>
</dbReference>
<evidence type="ECO:0000256" key="2">
    <source>
        <dbReference type="ARBA" id="ARBA00022692"/>
    </source>
</evidence>
<dbReference type="AlphaFoldDB" id="A0A0C3P9J0"/>
<keyword evidence="3 5" id="KW-1133">Transmembrane helix</keyword>